<evidence type="ECO:0000313" key="3">
    <source>
        <dbReference type="Proteomes" id="UP000779070"/>
    </source>
</evidence>
<dbReference type="Proteomes" id="UP000779070">
    <property type="component" value="Unassembled WGS sequence"/>
</dbReference>
<protein>
    <recommendedName>
        <fullName evidence="1">DUF6630 domain-containing protein</fullName>
    </recommendedName>
</protein>
<organism evidence="2 3">
    <name type="scientific">Vibrio neptunius</name>
    <dbReference type="NCBI Taxonomy" id="170651"/>
    <lineage>
        <taxon>Bacteria</taxon>
        <taxon>Pseudomonadati</taxon>
        <taxon>Pseudomonadota</taxon>
        <taxon>Gammaproteobacteria</taxon>
        <taxon>Vibrionales</taxon>
        <taxon>Vibrionaceae</taxon>
        <taxon>Vibrio</taxon>
    </lineage>
</organism>
<dbReference type="InterPro" id="IPR046582">
    <property type="entry name" value="DUF6630"/>
</dbReference>
<dbReference type="RefSeq" id="WP_206371365.1">
    <property type="nucleotide sequence ID" value="NZ_CAWPTM010000098.1"/>
</dbReference>
<name>A0ABS3A8K8_9VIBR</name>
<keyword evidence="3" id="KW-1185">Reference proteome</keyword>
<evidence type="ECO:0000313" key="2">
    <source>
        <dbReference type="EMBL" id="MBN3579404.1"/>
    </source>
</evidence>
<comment type="caution">
    <text evidence="2">The sequence shown here is derived from an EMBL/GenBank/DDBJ whole genome shotgun (WGS) entry which is preliminary data.</text>
</comment>
<dbReference type="Pfam" id="PF20335">
    <property type="entry name" value="DUF6630"/>
    <property type="match status" value="1"/>
</dbReference>
<gene>
    <name evidence="2" type="ORF">JYA62_17215</name>
</gene>
<reference evidence="2 3" key="1">
    <citation type="submission" date="2021-02" db="EMBL/GenBank/DDBJ databases">
        <title>Draft Genome Sequences of 5 Vibrio neptunius Strains Isolated From of Bivalve Hatcheries.</title>
        <authorList>
            <person name="Galvis F."/>
            <person name="Barja J.L."/>
            <person name="Lemos M.L."/>
            <person name="Balado M."/>
        </authorList>
    </citation>
    <scope>NUCLEOTIDE SEQUENCE [LARGE SCALE GENOMIC DNA]</scope>
    <source>
        <strain evidence="2 3">PP-145.98</strain>
    </source>
</reference>
<proteinExistence type="predicted"/>
<dbReference type="EMBL" id="JAFHLB010000025">
    <property type="protein sequence ID" value="MBN3579404.1"/>
    <property type="molecule type" value="Genomic_DNA"/>
</dbReference>
<accession>A0ABS3A8K8</accession>
<evidence type="ECO:0000259" key="1">
    <source>
        <dbReference type="Pfam" id="PF20335"/>
    </source>
</evidence>
<feature type="domain" description="DUF6630" evidence="1">
    <location>
        <begin position="28"/>
        <end position="167"/>
    </location>
</feature>
<sequence length="176" mass="20329">MVFIAKLFIAIVVLLTLAGSYILKEKKWLLSAIISPLPDDDKAKVLDFFDQSKSEHFDEKLLSTLGEVDESKYWLMFRIDWCDTDEVEAQANAMTKTYSMEDKFHINVSVEGASVWSLLVVYDRWLQERGYQVVLWDQGSDEYCGFICKSEALRRFIRAGKLSGLKLMKLDHANEQ</sequence>